<organism evidence="2 3">
    <name type="scientific">Rangifer tarandus platyrhynchus</name>
    <name type="common">Svalbard reindeer</name>
    <dbReference type="NCBI Taxonomy" id="3082113"/>
    <lineage>
        <taxon>Eukaryota</taxon>
        <taxon>Metazoa</taxon>
        <taxon>Chordata</taxon>
        <taxon>Craniata</taxon>
        <taxon>Vertebrata</taxon>
        <taxon>Euteleostomi</taxon>
        <taxon>Mammalia</taxon>
        <taxon>Eutheria</taxon>
        <taxon>Laurasiatheria</taxon>
        <taxon>Artiodactyla</taxon>
        <taxon>Ruminantia</taxon>
        <taxon>Pecora</taxon>
        <taxon>Cervidae</taxon>
        <taxon>Odocoileinae</taxon>
        <taxon>Rangifer</taxon>
    </lineage>
</organism>
<proteinExistence type="predicted"/>
<evidence type="ECO:0000313" key="3">
    <source>
        <dbReference type="Proteomes" id="UP001176941"/>
    </source>
</evidence>
<sequence>MLSSNSGRNDATSKEAAAYQRLQQLRQKGRRPYAAGPQRTEKPTLFGTALAAIRNRAKKSSSDESVDSRRRIANARSCVYGPSRRAG</sequence>
<feature type="compositionally biased region" description="Basic and acidic residues" evidence="1">
    <location>
        <begin position="60"/>
        <end position="70"/>
    </location>
</feature>
<evidence type="ECO:0000256" key="1">
    <source>
        <dbReference type="SAM" id="MobiDB-lite"/>
    </source>
</evidence>
<keyword evidence="3" id="KW-1185">Reference proteome</keyword>
<evidence type="ECO:0000313" key="2">
    <source>
        <dbReference type="EMBL" id="CAI9149150.1"/>
    </source>
</evidence>
<comment type="caution">
    <text evidence="2">The sequence shown here is derived from an EMBL/GenBank/DDBJ whole genome shotgun (WGS) entry which is preliminary data.</text>
</comment>
<feature type="compositionally biased region" description="Polar residues" evidence="1">
    <location>
        <begin position="1"/>
        <end position="10"/>
    </location>
</feature>
<feature type="region of interest" description="Disordered" evidence="1">
    <location>
        <begin position="1"/>
        <end position="87"/>
    </location>
</feature>
<name>A0ABN8XKS6_RANTA</name>
<gene>
    <name evidence="2" type="ORF">MRATA1EN1_LOCUS30768</name>
</gene>
<dbReference type="EMBL" id="CATKSN020000152">
    <property type="protein sequence ID" value="CAI9149150.1"/>
    <property type="molecule type" value="Genomic_DNA"/>
</dbReference>
<dbReference type="Proteomes" id="UP001176941">
    <property type="component" value="Unassembled WGS sequence"/>
</dbReference>
<reference evidence="2" key="1">
    <citation type="submission" date="2023-04" db="EMBL/GenBank/DDBJ databases">
        <authorList>
            <consortium name="ELIXIR-Norway"/>
        </authorList>
    </citation>
    <scope>NUCLEOTIDE SEQUENCE [LARGE SCALE GENOMIC DNA]</scope>
</reference>
<accession>A0ABN8XKS6</accession>
<protein>
    <submittedName>
        <fullName evidence="2">Uncharacterized protein</fullName>
    </submittedName>
</protein>